<feature type="domain" description="Membrane-bound transcription factor site-1 protease-like N-terminal" evidence="9">
    <location>
        <begin position="30"/>
        <end position="122"/>
    </location>
</feature>
<dbReference type="PANTHER" id="PTHR43806:SF7">
    <property type="entry name" value="MEMBRANE-BOUND TRANSCRIPTION FACTOR SITE-1 PROTEASE"/>
    <property type="match status" value="1"/>
</dbReference>
<dbReference type="GO" id="GO:0004252">
    <property type="term" value="F:serine-type endopeptidase activity"/>
    <property type="evidence" value="ECO:0007669"/>
    <property type="project" value="UniProtKB-UniRule"/>
</dbReference>
<keyword evidence="2 5" id="KW-0645">Protease</keyword>
<evidence type="ECO:0000259" key="10">
    <source>
        <dbReference type="Pfam" id="PF23090"/>
    </source>
</evidence>
<evidence type="ECO:0000259" key="11">
    <source>
        <dbReference type="Pfam" id="PF23094"/>
    </source>
</evidence>
<dbReference type="GO" id="GO:0006508">
    <property type="term" value="P:proteolysis"/>
    <property type="evidence" value="ECO:0007669"/>
    <property type="project" value="UniProtKB-KW"/>
</dbReference>
<name>A0AA85C181_9TREM</name>
<feature type="transmembrane region" description="Helical" evidence="6">
    <location>
        <begin position="1121"/>
        <end position="1141"/>
    </location>
</feature>
<dbReference type="PRINTS" id="PR00723">
    <property type="entry name" value="SUBTILISIN"/>
</dbReference>
<evidence type="ECO:0000256" key="3">
    <source>
        <dbReference type="ARBA" id="ARBA00022801"/>
    </source>
</evidence>
<dbReference type="AlphaFoldDB" id="A0AA85C181"/>
<dbReference type="InterPro" id="IPR000209">
    <property type="entry name" value="Peptidase_S8/S53_dom"/>
</dbReference>
<dbReference type="InterPro" id="IPR057032">
    <property type="entry name" value="MBTPS1_4th"/>
</dbReference>
<accession>A0AA85C181</accession>
<feature type="domain" description="MBTPS1 third" evidence="11">
    <location>
        <begin position="539"/>
        <end position="673"/>
    </location>
</feature>
<evidence type="ECO:0000256" key="2">
    <source>
        <dbReference type="ARBA" id="ARBA00022670"/>
    </source>
</evidence>
<dbReference type="WBParaSite" id="SMTH1_93040.2">
    <property type="protein sequence ID" value="SMTH1_93040.2"/>
    <property type="gene ID" value="SMTH1_93040"/>
</dbReference>
<feature type="domain" description="MBTPS1 fourth" evidence="10">
    <location>
        <begin position="675"/>
        <end position="973"/>
    </location>
</feature>
<dbReference type="Pfam" id="PF23090">
    <property type="entry name" value="MBTPS1_4th"/>
    <property type="match status" value="1"/>
</dbReference>
<feature type="active site" description="Charge relay system" evidence="5">
    <location>
        <position position="199"/>
    </location>
</feature>
<dbReference type="PROSITE" id="PS00138">
    <property type="entry name" value="SUBTILASE_SER"/>
    <property type="match status" value="1"/>
</dbReference>
<keyword evidence="7" id="KW-0732">Signal</keyword>
<feature type="active site" description="Charge relay system" evidence="5">
    <location>
        <position position="243"/>
    </location>
</feature>
<dbReference type="SUPFAM" id="SSF52743">
    <property type="entry name" value="Subtilisin-like"/>
    <property type="match status" value="1"/>
</dbReference>
<evidence type="ECO:0000256" key="4">
    <source>
        <dbReference type="ARBA" id="ARBA00022825"/>
    </source>
</evidence>
<feature type="domain" description="Peptidase S8/S53" evidence="8">
    <location>
        <begin position="190"/>
        <end position="487"/>
    </location>
</feature>
<dbReference type="Pfam" id="PF23094">
    <property type="entry name" value="MBTPS1_3rd"/>
    <property type="match status" value="1"/>
</dbReference>
<keyword evidence="6" id="KW-1133">Transmembrane helix</keyword>
<feature type="transmembrane region" description="Helical" evidence="6">
    <location>
        <begin position="1153"/>
        <end position="1179"/>
    </location>
</feature>
<dbReference type="Pfam" id="PF23001">
    <property type="entry name" value="MBTP1_N"/>
    <property type="match status" value="1"/>
</dbReference>
<evidence type="ECO:0000256" key="5">
    <source>
        <dbReference type="PROSITE-ProRule" id="PRU01240"/>
    </source>
</evidence>
<feature type="active site" description="Charge relay system" evidence="5">
    <location>
        <position position="428"/>
    </location>
</feature>
<dbReference type="Pfam" id="PF00082">
    <property type="entry name" value="Peptidase_S8"/>
    <property type="match status" value="1"/>
</dbReference>
<feature type="signal peptide" evidence="7">
    <location>
        <begin position="1"/>
        <end position="18"/>
    </location>
</feature>
<reference evidence="13" key="1">
    <citation type="submission" date="2023-11" db="UniProtKB">
        <authorList>
            <consortium name="WormBaseParasite"/>
        </authorList>
    </citation>
    <scope>IDENTIFICATION</scope>
</reference>
<comment type="similarity">
    <text evidence="1 5">Belongs to the peptidase S8 family.</text>
</comment>
<dbReference type="PROSITE" id="PS00137">
    <property type="entry name" value="SUBTILASE_HIS"/>
    <property type="match status" value="1"/>
</dbReference>
<dbReference type="Gene3D" id="3.40.50.200">
    <property type="entry name" value="Peptidase S8/S53 domain"/>
    <property type="match status" value="1"/>
</dbReference>
<dbReference type="PROSITE" id="PS51892">
    <property type="entry name" value="SUBTILASE"/>
    <property type="match status" value="1"/>
</dbReference>
<organism evidence="12 13">
    <name type="scientific">Schistosoma mattheei</name>
    <dbReference type="NCBI Taxonomy" id="31246"/>
    <lineage>
        <taxon>Eukaryota</taxon>
        <taxon>Metazoa</taxon>
        <taxon>Spiralia</taxon>
        <taxon>Lophotrochozoa</taxon>
        <taxon>Platyhelminthes</taxon>
        <taxon>Trematoda</taxon>
        <taxon>Digenea</taxon>
        <taxon>Strigeidida</taxon>
        <taxon>Schistosomatoidea</taxon>
        <taxon>Schistosomatidae</taxon>
        <taxon>Schistosoma</taxon>
    </lineage>
</organism>
<dbReference type="GO" id="GO:0005794">
    <property type="term" value="C:Golgi apparatus"/>
    <property type="evidence" value="ECO:0007669"/>
    <property type="project" value="TreeGrafter"/>
</dbReference>
<sequence>MNLSSILITFLACLLTLGFSMPSYEYVSSVVETEFIISYYKHSCAQSRHRFLKSILNSFPLNYSIMERWYPPSNAIEKKSDFDVIKVKCLINYTLNLSRMNVSNFIQYLSNISQIKSVSPQKQINRVLLNYDINDEEFSQNTNRFDSRRNLKLFGDSQRYSSPGTLPLDPLKQPWKLLQAEYAWSRGLCGNGVRVGIFDTGLASPDHKHFSLSNIIERTDWTVDITNRSYSDDYIEALDRHGHGTYVTGLIAAQNSNLYYSKFINSFNKHDDSTCPPWGFAPRADLFIFRVFTDTQISYTSWFLDAFNYAISRKLHVINLSIGGPDFLDKPFVDKVLELSANGILLVSAIGNDGPLFGTLNNPADQMDVLGVGGVDALGRVARFSSRGMTGWELPAGYGRVKPDIVTFSTGVISSNLDGKCRVLSGTSVASPIVTGVVSLLINAALNHNANLINHENGSLYYMNNVDNYPFVPINPISIKQALIASANQLDSVRVFGTNSIKWLQETDQSSMFEQGAGLVNLQSALEIVQRMKPQASLMPSYLDLTQCPYMWPYCSQPLYSTMQPIIINITILNSMDVAGRIEKPPIYHPYINYNGHRLHVGISYSEYLWPWVGYLAVYLSVTPDSIDDIIPSSRFSGVAEGYISLVVESYDNIRNLSLSTNLRLPIKANIVPIPHRSKRILFDQFHSIHYPSGFIPRDDLTRSKEPLDWLGDHIHTNFLDLYTHLRRKSYFIEVLTSTFDCFNASNYGTFLIIDPEEEFFPYEVEKLFIDVTEKGLSLIVFADWYNTSVMKSLRFYDTNTRRLWTPDTGGSNLPALNELLRPFEIEFGDSVFSGNYVIGHRTVAYHSGSSLRKFPNQAIANHTGRTALLKVNLVDIGKQFIQHDSMFSKSESETSLEGDKILVNSEPNLRLKPIIGKDPTPAILGLWTPIVENVVSEMGRLSVYGDSDCLSSTHLSSNCFWLLDALLQFSTSSMGRIPRILIEQMFTPNTDVWFDSSLTAPSRSKNSQLNLYSNVIKKEWDSSTLNTSYLPLEAYYSVKSCYIAPTASISIDKDEPNESFYHPQRLLLYPVELYPSEKLYTTHYCHSFTSILSSDKNSFLINKPKLLLQSINDFIQLDLYTSYNVTFICFIILLIVVCYFCKHCIMYFSNSILYVTGWILSMIRYMLVRILFGLYNLWRVHISDFSKKVFSKVYATNNSTGSSSSTTDETSRLSPSIVQKISQQNRSNIHVCVHR</sequence>
<proteinExistence type="inferred from homology"/>
<dbReference type="InterPro" id="IPR023828">
    <property type="entry name" value="Peptidase_S8_Ser-AS"/>
</dbReference>
<evidence type="ECO:0000256" key="1">
    <source>
        <dbReference type="ARBA" id="ARBA00011073"/>
    </source>
</evidence>
<dbReference type="PANTHER" id="PTHR43806">
    <property type="entry name" value="PEPTIDASE S8"/>
    <property type="match status" value="1"/>
</dbReference>
<evidence type="ECO:0000256" key="7">
    <source>
        <dbReference type="SAM" id="SignalP"/>
    </source>
</evidence>
<evidence type="ECO:0000259" key="9">
    <source>
        <dbReference type="Pfam" id="PF23001"/>
    </source>
</evidence>
<dbReference type="Proteomes" id="UP000050791">
    <property type="component" value="Unassembled WGS sequence"/>
</dbReference>
<dbReference type="InterPro" id="IPR022398">
    <property type="entry name" value="Peptidase_S8_His-AS"/>
</dbReference>
<keyword evidence="6" id="KW-0472">Membrane</keyword>
<dbReference type="InterPro" id="IPR055143">
    <property type="entry name" value="MBTP1_N"/>
</dbReference>
<evidence type="ECO:0008006" key="14">
    <source>
        <dbReference type="Google" id="ProtNLM"/>
    </source>
</evidence>
<keyword evidence="3 5" id="KW-0378">Hydrolase</keyword>
<dbReference type="InterPro" id="IPR036852">
    <property type="entry name" value="Peptidase_S8/S53_dom_sf"/>
</dbReference>
<keyword evidence="6" id="KW-0812">Transmembrane</keyword>
<feature type="chain" id="PRO_5041687275" description="Peptidase_S8 domain-containing protein" evidence="7">
    <location>
        <begin position="19"/>
        <end position="1236"/>
    </location>
</feature>
<evidence type="ECO:0000313" key="13">
    <source>
        <dbReference type="WBParaSite" id="SMTH1_93040.2"/>
    </source>
</evidence>
<dbReference type="InterPro" id="IPR050131">
    <property type="entry name" value="Peptidase_S8_subtilisin-like"/>
</dbReference>
<evidence type="ECO:0000256" key="6">
    <source>
        <dbReference type="SAM" id="Phobius"/>
    </source>
</evidence>
<keyword evidence="4 5" id="KW-0720">Serine protease</keyword>
<protein>
    <recommendedName>
        <fullName evidence="14">Peptidase_S8 domain-containing protein</fullName>
    </recommendedName>
</protein>
<evidence type="ECO:0000259" key="8">
    <source>
        <dbReference type="Pfam" id="PF00082"/>
    </source>
</evidence>
<dbReference type="InterPro" id="IPR057060">
    <property type="entry name" value="MBTPS1_3rd"/>
</dbReference>
<evidence type="ECO:0000313" key="12">
    <source>
        <dbReference type="Proteomes" id="UP000050791"/>
    </source>
</evidence>
<dbReference type="InterPro" id="IPR015500">
    <property type="entry name" value="Peptidase_S8_subtilisin-rel"/>
</dbReference>